<dbReference type="InterPro" id="IPR001374">
    <property type="entry name" value="R3H_dom"/>
</dbReference>
<dbReference type="CDD" id="cd02414">
    <property type="entry name" value="KH-II_Jag"/>
    <property type="match status" value="1"/>
</dbReference>
<dbReference type="RefSeq" id="WP_264488079.1">
    <property type="nucleotide sequence ID" value="NZ_JAPDDT010000006.1"/>
</dbReference>
<dbReference type="EMBL" id="JAPDDT010000006">
    <property type="protein sequence ID" value="MCW1923973.1"/>
    <property type="molecule type" value="Genomic_DNA"/>
</dbReference>
<dbReference type="SMART" id="SM00393">
    <property type="entry name" value="R3H"/>
    <property type="match status" value="1"/>
</dbReference>
<protein>
    <submittedName>
        <fullName evidence="2">Single-stranded DNA-binding protein</fullName>
    </submittedName>
</protein>
<dbReference type="GO" id="GO:0003677">
    <property type="term" value="F:DNA binding"/>
    <property type="evidence" value="ECO:0007669"/>
    <property type="project" value="UniProtKB-KW"/>
</dbReference>
<feature type="domain" description="R3H" evidence="1">
    <location>
        <begin position="83"/>
        <end position="149"/>
    </location>
</feature>
<dbReference type="PANTHER" id="PTHR35800">
    <property type="entry name" value="PROTEIN JAG"/>
    <property type="match status" value="1"/>
</dbReference>
<dbReference type="Gene3D" id="3.30.1370.50">
    <property type="entry name" value="R3H-like domain"/>
    <property type="match status" value="1"/>
</dbReference>
<gene>
    <name evidence="2" type="ORF">OKA05_15505</name>
</gene>
<dbReference type="Pfam" id="PF01424">
    <property type="entry name" value="R3H"/>
    <property type="match status" value="1"/>
</dbReference>
<dbReference type="Proteomes" id="UP001320876">
    <property type="component" value="Unassembled WGS sequence"/>
</dbReference>
<name>A0ABT3GKD2_9BACT</name>
<comment type="caution">
    <text evidence="2">The sequence shown here is derived from an EMBL/GenBank/DDBJ whole genome shotgun (WGS) entry which is preliminary data.</text>
</comment>
<proteinExistence type="predicted"/>
<organism evidence="2 3">
    <name type="scientific">Luteolibacter arcticus</name>
    <dbReference type="NCBI Taxonomy" id="1581411"/>
    <lineage>
        <taxon>Bacteria</taxon>
        <taxon>Pseudomonadati</taxon>
        <taxon>Verrucomicrobiota</taxon>
        <taxon>Verrucomicrobiia</taxon>
        <taxon>Verrucomicrobiales</taxon>
        <taxon>Verrucomicrobiaceae</taxon>
        <taxon>Luteolibacter</taxon>
    </lineage>
</organism>
<evidence type="ECO:0000313" key="3">
    <source>
        <dbReference type="Proteomes" id="UP001320876"/>
    </source>
</evidence>
<dbReference type="PANTHER" id="PTHR35800:SF1">
    <property type="entry name" value="RNA-BINDING PROTEIN KHPB"/>
    <property type="match status" value="1"/>
</dbReference>
<reference evidence="2 3" key="1">
    <citation type="submission" date="2022-10" db="EMBL/GenBank/DDBJ databases">
        <title>Luteolibacter arcticus strain CCTCC AB 2014275, whole genome shotgun sequencing project.</title>
        <authorList>
            <person name="Zhao G."/>
            <person name="Shen L."/>
        </authorList>
    </citation>
    <scope>NUCLEOTIDE SEQUENCE [LARGE SCALE GENOMIC DNA]</scope>
    <source>
        <strain evidence="2 3">CCTCC AB 2014275</strain>
    </source>
</reference>
<dbReference type="InterPro" id="IPR038008">
    <property type="entry name" value="Jag_KH"/>
</dbReference>
<dbReference type="InterPro" id="IPR036867">
    <property type="entry name" value="R3H_dom_sf"/>
</dbReference>
<dbReference type="PROSITE" id="PS51061">
    <property type="entry name" value="R3H"/>
    <property type="match status" value="1"/>
</dbReference>
<keyword evidence="2" id="KW-0238">DNA-binding</keyword>
<dbReference type="Gene3D" id="3.30.300.20">
    <property type="match status" value="1"/>
</dbReference>
<evidence type="ECO:0000313" key="2">
    <source>
        <dbReference type="EMBL" id="MCW1923973.1"/>
    </source>
</evidence>
<accession>A0ABT3GKD2</accession>
<sequence>MTPVGAAKKILDTMLGHLGFHVEIEIIDSEEEPCLQIHMPRSELLIGKDGERLDDLQYLVNRVLRKHFPKAPRVRIDCEHYRAIQEDKLAAEVNAAAEGVRATGKPFKMRPLNAYYRRLVHNVLVDDTTVESVSPGGEERLKRIIIRPRGTGGTPSAE</sequence>
<evidence type="ECO:0000259" key="1">
    <source>
        <dbReference type="PROSITE" id="PS51061"/>
    </source>
</evidence>
<keyword evidence="3" id="KW-1185">Reference proteome</keyword>
<dbReference type="InterPro" id="IPR039247">
    <property type="entry name" value="KhpB"/>
</dbReference>
<dbReference type="InterPro" id="IPR015946">
    <property type="entry name" value="KH_dom-like_a/b"/>
</dbReference>